<reference evidence="2 3" key="1">
    <citation type="journal article" date="2018" name="Plant J.">
        <title>Genome sequences of Chlorella sorokiniana UTEX 1602 and Micractinium conductrix SAG 241.80: implications to maltose excretion by a green alga.</title>
        <authorList>
            <person name="Arriola M.B."/>
            <person name="Velmurugan N."/>
            <person name="Zhang Y."/>
            <person name="Plunkett M.H."/>
            <person name="Hondzo H."/>
            <person name="Barney B.M."/>
        </authorList>
    </citation>
    <scope>NUCLEOTIDE SEQUENCE [LARGE SCALE GENOMIC DNA]</scope>
    <source>
        <strain evidence="3">UTEX 1602</strain>
    </source>
</reference>
<feature type="signal peptide" evidence="1">
    <location>
        <begin position="1"/>
        <end position="20"/>
    </location>
</feature>
<dbReference type="Proteomes" id="UP000239899">
    <property type="component" value="Unassembled WGS sequence"/>
</dbReference>
<evidence type="ECO:0000256" key="1">
    <source>
        <dbReference type="SAM" id="SignalP"/>
    </source>
</evidence>
<name>A0A2P6TMJ9_CHLSO</name>
<organism evidence="2 3">
    <name type="scientific">Chlorella sorokiniana</name>
    <name type="common">Freshwater green alga</name>
    <dbReference type="NCBI Taxonomy" id="3076"/>
    <lineage>
        <taxon>Eukaryota</taxon>
        <taxon>Viridiplantae</taxon>
        <taxon>Chlorophyta</taxon>
        <taxon>core chlorophytes</taxon>
        <taxon>Trebouxiophyceae</taxon>
        <taxon>Chlorellales</taxon>
        <taxon>Chlorellaceae</taxon>
        <taxon>Chlorella clade</taxon>
        <taxon>Chlorella</taxon>
    </lineage>
</organism>
<protein>
    <submittedName>
        <fullName evidence="2">Uncharacterized protein</fullName>
    </submittedName>
</protein>
<gene>
    <name evidence="2" type="ORF">C2E21_5847</name>
</gene>
<evidence type="ECO:0000313" key="3">
    <source>
        <dbReference type="Proteomes" id="UP000239899"/>
    </source>
</evidence>
<feature type="chain" id="PRO_5015192417" evidence="1">
    <location>
        <begin position="21"/>
        <end position="145"/>
    </location>
</feature>
<sequence length="145" mass="16205">MLSRTLLVALLLSLVAAAAAGGAPPPRRCRVCDRSWDINYPVVNGRYKDIVPGQFVEKAFNIVLREVKSDARAEHCKVVSVRRHRACYESIVAKGGKQFIGAYGFEFSVKLVCEGIHRPVYKKVLAETLNKRHSPHLIKGEITYL</sequence>
<accession>A0A2P6TMJ9</accession>
<keyword evidence="1" id="KW-0732">Signal</keyword>
<dbReference type="AlphaFoldDB" id="A0A2P6TMJ9"/>
<proteinExistence type="predicted"/>
<comment type="caution">
    <text evidence="2">The sequence shown here is derived from an EMBL/GenBank/DDBJ whole genome shotgun (WGS) entry which is preliminary data.</text>
</comment>
<evidence type="ECO:0000313" key="2">
    <source>
        <dbReference type="EMBL" id="PRW45552.1"/>
    </source>
</evidence>
<keyword evidence="3" id="KW-1185">Reference proteome</keyword>
<dbReference type="EMBL" id="LHPG02000011">
    <property type="protein sequence ID" value="PRW45552.1"/>
    <property type="molecule type" value="Genomic_DNA"/>
</dbReference>